<evidence type="ECO:0000313" key="1">
    <source>
        <dbReference type="EMBL" id="TLD00766.1"/>
    </source>
</evidence>
<proteinExistence type="predicted"/>
<gene>
    <name evidence="1" type="ORF">DSM106044_02342</name>
</gene>
<dbReference type="STRING" id="180332.GCA_000797495_00065"/>
<name>A0A4U8QGI0_9FIRM</name>
<dbReference type="PANTHER" id="PTHR38045">
    <property type="entry name" value="CHROMOSOME 1, WHOLE GENOME SHOTGUN SEQUENCE"/>
    <property type="match status" value="1"/>
</dbReference>
<evidence type="ECO:0000313" key="2">
    <source>
        <dbReference type="Proteomes" id="UP000306509"/>
    </source>
</evidence>
<dbReference type="RefSeq" id="WP_138002482.1">
    <property type="nucleotide sequence ID" value="NZ_QGQD01000047.1"/>
</dbReference>
<keyword evidence="2" id="KW-1185">Reference proteome</keyword>
<organism evidence="1 2">
    <name type="scientific">Robinsoniella peoriensis</name>
    <dbReference type="NCBI Taxonomy" id="180332"/>
    <lineage>
        <taxon>Bacteria</taxon>
        <taxon>Bacillati</taxon>
        <taxon>Bacillota</taxon>
        <taxon>Clostridia</taxon>
        <taxon>Lachnospirales</taxon>
        <taxon>Lachnospiraceae</taxon>
        <taxon>Robinsoniella</taxon>
    </lineage>
</organism>
<reference evidence="1 2" key="1">
    <citation type="journal article" date="2019" name="Anaerobe">
        <title>Detection of Robinsoniella peoriensis in multiple bone samples of a trauma patient.</title>
        <authorList>
            <person name="Schrottner P."/>
            <person name="Hartwich K."/>
            <person name="Bunk B."/>
            <person name="Schober I."/>
            <person name="Helbig S."/>
            <person name="Rudolph W.W."/>
            <person name="Gunzer F."/>
        </authorList>
    </citation>
    <scope>NUCLEOTIDE SEQUENCE [LARGE SCALE GENOMIC DNA]</scope>
    <source>
        <strain evidence="1 2">DSM 106044</strain>
    </source>
</reference>
<protein>
    <submittedName>
        <fullName evidence="1">Putative unsaturated glucuronyl hydrolase</fullName>
    </submittedName>
</protein>
<dbReference type="GO" id="GO:0016787">
    <property type="term" value="F:hydrolase activity"/>
    <property type="evidence" value="ECO:0007669"/>
    <property type="project" value="UniProtKB-KW"/>
</dbReference>
<dbReference type="PANTHER" id="PTHR38045:SF1">
    <property type="entry name" value="HEPARINASE II_III-LIKE PROTEIN"/>
    <property type="match status" value="1"/>
</dbReference>
<keyword evidence="1" id="KW-0378">Hydrolase</keyword>
<dbReference type="EMBL" id="QGQD01000047">
    <property type="protein sequence ID" value="TLD00766.1"/>
    <property type="molecule type" value="Genomic_DNA"/>
</dbReference>
<dbReference type="Proteomes" id="UP000306509">
    <property type="component" value="Unassembled WGS sequence"/>
</dbReference>
<sequence length="585" mass="67247">MKEYLEKYLAEYRSCVENYALELRNQPMPELTEEKFSLFEKTGNRMIYEEDYFIRRKYLAVYAMAYWIGRKEEDLNKLEEVIEAVCMENSWALPAHTDRKNNPDWRNTVDLFACETGQTLAELITIFQQDLKKDLREHVKKEVISRVLTPFYQSEAPCEPWEYNTNNWCAVCAGAIGSASIYLLKDVPEKCLERIRYSLTHYLKGFTDDGACMEGLAYFSYGMAYYAGFSQQYLEYSHGAADLMADEKIASIAEFQQKCYFDSGLTVSFSDGYMNDCFHMGLTCYLAGRFPNVRFPNRKCAAAFDSDSCYRFMTLYRDYIWVEAYLEKISENQFQRIQPCPDTNNSVHGKVHSGLVKEPVIFEQAQWYIAQSGNMCGMAAKGGNNAEHHNHNDVGSFLYLSKNTMLLADLGAGEYTKDYFSGKRYQILCNSSLGHNVPVINGSLQMEGERFACDRFEADKNGNVEISFGNAYDLDELDEAVRRIRFNRETGMMQIADTFTGGNGLVDVMENLVTRYVPRIRGNKVQICGGNEDCTVEIDDPDVKISYQVMEHKNHAGKTEHVFLIQWQVDVNDGYGKSKFRIYCK</sequence>
<comment type="caution">
    <text evidence="1">The sequence shown here is derived from an EMBL/GenBank/DDBJ whole genome shotgun (WGS) entry which is preliminary data.</text>
</comment>
<dbReference type="SUPFAM" id="SSF48230">
    <property type="entry name" value="Chondroitin AC/alginate lyase"/>
    <property type="match status" value="1"/>
</dbReference>
<dbReference type="AlphaFoldDB" id="A0A4U8QGI0"/>
<dbReference type="InterPro" id="IPR008929">
    <property type="entry name" value="Chondroitin_lyas"/>
</dbReference>
<dbReference type="Gene3D" id="1.50.10.100">
    <property type="entry name" value="Chondroitin AC/alginate lyase"/>
    <property type="match status" value="1"/>
</dbReference>
<dbReference type="Gene3D" id="2.70.98.70">
    <property type="match status" value="1"/>
</dbReference>
<accession>A0A4U8QGI0</accession>